<protein>
    <submittedName>
        <fullName evidence="2">Uncharacterized protein</fullName>
    </submittedName>
</protein>
<evidence type="ECO:0000313" key="3">
    <source>
        <dbReference type="Proteomes" id="UP001304895"/>
    </source>
</evidence>
<organism evidence="2 3">
    <name type="scientific">Trichocladium antarcticum</name>
    <dbReference type="NCBI Taxonomy" id="1450529"/>
    <lineage>
        <taxon>Eukaryota</taxon>
        <taxon>Fungi</taxon>
        <taxon>Dikarya</taxon>
        <taxon>Ascomycota</taxon>
        <taxon>Pezizomycotina</taxon>
        <taxon>Sordariomycetes</taxon>
        <taxon>Sordariomycetidae</taxon>
        <taxon>Sordariales</taxon>
        <taxon>Chaetomiaceae</taxon>
        <taxon>Trichocladium</taxon>
    </lineage>
</organism>
<reference evidence="2" key="2">
    <citation type="submission" date="2023-05" db="EMBL/GenBank/DDBJ databases">
        <authorList>
            <consortium name="Lawrence Berkeley National Laboratory"/>
            <person name="Steindorff A."/>
            <person name="Hensen N."/>
            <person name="Bonometti L."/>
            <person name="Westerberg I."/>
            <person name="Brannstrom I.O."/>
            <person name="Guillou S."/>
            <person name="Cros-Aarteil S."/>
            <person name="Calhoun S."/>
            <person name="Haridas S."/>
            <person name="Kuo A."/>
            <person name="Mondo S."/>
            <person name="Pangilinan J."/>
            <person name="Riley R."/>
            <person name="Labutti K."/>
            <person name="Andreopoulos B."/>
            <person name="Lipzen A."/>
            <person name="Chen C."/>
            <person name="Yanf M."/>
            <person name="Daum C."/>
            <person name="Ng V."/>
            <person name="Clum A."/>
            <person name="Ohm R."/>
            <person name="Martin F."/>
            <person name="Silar P."/>
            <person name="Natvig D."/>
            <person name="Lalanne C."/>
            <person name="Gautier V."/>
            <person name="Ament-Velasquez S.L."/>
            <person name="Kruys A."/>
            <person name="Hutchinson M.I."/>
            <person name="Powell A.J."/>
            <person name="Barry K."/>
            <person name="Miller A.N."/>
            <person name="Grigoriev I.V."/>
            <person name="Debuchy R."/>
            <person name="Gladieux P."/>
            <person name="Thoren M.H."/>
            <person name="Johannesson H."/>
        </authorList>
    </citation>
    <scope>NUCLEOTIDE SEQUENCE</scope>
    <source>
        <strain evidence="2">CBS 123565</strain>
    </source>
</reference>
<accession>A0AAN6US73</accession>
<name>A0AAN6US73_9PEZI</name>
<keyword evidence="3" id="KW-1185">Reference proteome</keyword>
<comment type="caution">
    <text evidence="2">The sequence shown here is derived from an EMBL/GenBank/DDBJ whole genome shotgun (WGS) entry which is preliminary data.</text>
</comment>
<dbReference type="AlphaFoldDB" id="A0AAN6US73"/>
<sequence>MRNQGLQPADPPPPMRADSLSSTALASRSVFSRRLPHSRALPRDHPPHRSPPFFILRVCGMVGGARGRRRFKLDRGPGSPTFHTVIHFWHRNHRGIL</sequence>
<proteinExistence type="predicted"/>
<feature type="region of interest" description="Disordered" evidence="1">
    <location>
        <begin position="31"/>
        <end position="50"/>
    </location>
</feature>
<feature type="region of interest" description="Disordered" evidence="1">
    <location>
        <begin position="1"/>
        <end position="23"/>
    </location>
</feature>
<evidence type="ECO:0000256" key="1">
    <source>
        <dbReference type="SAM" id="MobiDB-lite"/>
    </source>
</evidence>
<gene>
    <name evidence="2" type="ORF">BT67DRAFT_4673</name>
</gene>
<dbReference type="EMBL" id="MU853401">
    <property type="protein sequence ID" value="KAK4138252.1"/>
    <property type="molecule type" value="Genomic_DNA"/>
</dbReference>
<evidence type="ECO:0000313" key="2">
    <source>
        <dbReference type="EMBL" id="KAK4138252.1"/>
    </source>
</evidence>
<dbReference type="Proteomes" id="UP001304895">
    <property type="component" value="Unassembled WGS sequence"/>
</dbReference>
<reference evidence="2" key="1">
    <citation type="journal article" date="2023" name="Mol. Phylogenet. Evol.">
        <title>Genome-scale phylogeny and comparative genomics of the fungal order Sordariales.</title>
        <authorList>
            <person name="Hensen N."/>
            <person name="Bonometti L."/>
            <person name="Westerberg I."/>
            <person name="Brannstrom I.O."/>
            <person name="Guillou S."/>
            <person name="Cros-Aarteil S."/>
            <person name="Calhoun S."/>
            <person name="Haridas S."/>
            <person name="Kuo A."/>
            <person name="Mondo S."/>
            <person name="Pangilinan J."/>
            <person name="Riley R."/>
            <person name="LaButti K."/>
            <person name="Andreopoulos B."/>
            <person name="Lipzen A."/>
            <person name="Chen C."/>
            <person name="Yan M."/>
            <person name="Daum C."/>
            <person name="Ng V."/>
            <person name="Clum A."/>
            <person name="Steindorff A."/>
            <person name="Ohm R.A."/>
            <person name="Martin F."/>
            <person name="Silar P."/>
            <person name="Natvig D.O."/>
            <person name="Lalanne C."/>
            <person name="Gautier V."/>
            <person name="Ament-Velasquez S.L."/>
            <person name="Kruys A."/>
            <person name="Hutchinson M.I."/>
            <person name="Powell A.J."/>
            <person name="Barry K."/>
            <person name="Miller A.N."/>
            <person name="Grigoriev I.V."/>
            <person name="Debuchy R."/>
            <person name="Gladieux P."/>
            <person name="Hiltunen Thoren M."/>
            <person name="Johannesson H."/>
        </authorList>
    </citation>
    <scope>NUCLEOTIDE SEQUENCE</scope>
    <source>
        <strain evidence="2">CBS 123565</strain>
    </source>
</reference>